<evidence type="ECO:0000256" key="3">
    <source>
        <dbReference type="ARBA" id="ARBA00023098"/>
    </source>
</evidence>
<dbReference type="Pfam" id="PF01734">
    <property type="entry name" value="Patatin"/>
    <property type="match status" value="1"/>
</dbReference>
<evidence type="ECO:0000313" key="7">
    <source>
        <dbReference type="EMBL" id="ALK85307.1"/>
    </source>
</evidence>
<feature type="short sequence motif" description="GXSXG" evidence="4">
    <location>
        <begin position="65"/>
        <end position="69"/>
    </location>
</feature>
<keyword evidence="3 4" id="KW-0443">Lipid metabolism</keyword>
<dbReference type="InterPro" id="IPR002641">
    <property type="entry name" value="PNPLA_dom"/>
</dbReference>
<evidence type="ECO:0000259" key="6">
    <source>
        <dbReference type="PROSITE" id="PS51635"/>
    </source>
</evidence>
<dbReference type="GO" id="GO:0016042">
    <property type="term" value="P:lipid catabolic process"/>
    <property type="evidence" value="ECO:0007669"/>
    <property type="project" value="UniProtKB-UniRule"/>
</dbReference>
<feature type="chain" id="PRO_5006050567" evidence="5">
    <location>
        <begin position="25"/>
        <end position="232"/>
    </location>
</feature>
<evidence type="ECO:0000313" key="8">
    <source>
        <dbReference type="Proteomes" id="UP000061587"/>
    </source>
</evidence>
<reference evidence="7 8" key="2">
    <citation type="journal article" date="2016" name="Genome Biol. Evol.">
        <title>Extensive mobilome-driven genome diversification in mouse gut-associated Bacteroides vulgatus mpk.</title>
        <authorList>
            <person name="Lange A."/>
            <person name="Beier S."/>
            <person name="Steimle A."/>
            <person name="Autenrieth I.B."/>
            <person name="Huson D.H."/>
            <person name="Frick J.S."/>
        </authorList>
    </citation>
    <scope>NUCLEOTIDE SEQUENCE [LARGE SCALE GENOMIC DNA]</scope>
    <source>
        <strain evidence="8">mpk</strain>
    </source>
</reference>
<feature type="short sequence motif" description="DGA/G" evidence="4">
    <location>
        <begin position="212"/>
        <end position="214"/>
    </location>
</feature>
<dbReference type="InterPro" id="IPR050301">
    <property type="entry name" value="NTE"/>
</dbReference>
<dbReference type="EMBL" id="CP013020">
    <property type="protein sequence ID" value="ALK85307.1"/>
    <property type="molecule type" value="Genomic_DNA"/>
</dbReference>
<organism evidence="7 8">
    <name type="scientific">Phocaeicola vulgatus</name>
    <name type="common">Bacteroides vulgatus</name>
    <dbReference type="NCBI Taxonomy" id="821"/>
    <lineage>
        <taxon>Bacteria</taxon>
        <taxon>Pseudomonadati</taxon>
        <taxon>Bacteroidota</taxon>
        <taxon>Bacteroidia</taxon>
        <taxon>Bacteroidales</taxon>
        <taxon>Bacteroidaceae</taxon>
        <taxon>Phocaeicola</taxon>
    </lineage>
</organism>
<dbReference type="InterPro" id="IPR016035">
    <property type="entry name" value="Acyl_Trfase/lysoPLipase"/>
</dbReference>
<dbReference type="GO" id="GO:0016787">
    <property type="term" value="F:hydrolase activity"/>
    <property type="evidence" value="ECO:0007669"/>
    <property type="project" value="UniProtKB-UniRule"/>
</dbReference>
<dbReference type="AlphaFoldDB" id="A0A0P0M3I8"/>
<dbReference type="CDD" id="cd07205">
    <property type="entry name" value="Pat_PNPLA6_PNPLA7_NTE1_like"/>
    <property type="match status" value="1"/>
</dbReference>
<evidence type="ECO:0000256" key="4">
    <source>
        <dbReference type="PROSITE-ProRule" id="PRU01161"/>
    </source>
</evidence>
<dbReference type="Gene3D" id="3.40.1090.10">
    <property type="entry name" value="Cytosolic phospholipase A2 catalytic domain"/>
    <property type="match status" value="1"/>
</dbReference>
<proteinExistence type="predicted"/>
<feature type="active site" description="Nucleophile" evidence="4">
    <location>
        <position position="67"/>
    </location>
</feature>
<feature type="active site" description="Proton acceptor" evidence="4">
    <location>
        <position position="212"/>
    </location>
</feature>
<dbReference type="PATRIC" id="fig|821.40.peg.3277"/>
<accession>A0A0P0M3I8</accession>
<gene>
    <name evidence="7" type="ORF">BvMPK_2717</name>
</gene>
<dbReference type="PANTHER" id="PTHR14226:SF76">
    <property type="entry name" value="NTE FAMILY PROTEIN RSSA"/>
    <property type="match status" value="1"/>
</dbReference>
<evidence type="ECO:0000256" key="2">
    <source>
        <dbReference type="ARBA" id="ARBA00022963"/>
    </source>
</evidence>
<protein>
    <submittedName>
        <fullName evidence="7">Patatin-like phospholipase</fullName>
    </submittedName>
</protein>
<dbReference type="SUPFAM" id="SSF52151">
    <property type="entry name" value="FabD/lysophospholipase-like"/>
    <property type="match status" value="1"/>
</dbReference>
<keyword evidence="2 4" id="KW-0442">Lipid degradation</keyword>
<feature type="short sequence motif" description="GXGXXG" evidence="4">
    <location>
        <begin position="38"/>
        <end position="43"/>
    </location>
</feature>
<evidence type="ECO:0000256" key="1">
    <source>
        <dbReference type="ARBA" id="ARBA00022801"/>
    </source>
</evidence>
<evidence type="ECO:0000256" key="5">
    <source>
        <dbReference type="SAM" id="SignalP"/>
    </source>
</evidence>
<feature type="domain" description="PNPLA" evidence="6">
    <location>
        <begin position="34"/>
        <end position="225"/>
    </location>
</feature>
<name>A0A0P0M3I8_PHOVU</name>
<dbReference type="Proteomes" id="UP000061587">
    <property type="component" value="Chromosome"/>
</dbReference>
<feature type="signal peptide" evidence="5">
    <location>
        <begin position="1"/>
        <end position="24"/>
    </location>
</feature>
<dbReference type="PANTHER" id="PTHR14226">
    <property type="entry name" value="NEUROPATHY TARGET ESTERASE/SWISS CHEESE D.MELANOGASTER"/>
    <property type="match status" value="1"/>
</dbReference>
<reference evidence="8" key="1">
    <citation type="submission" date="2015-10" db="EMBL/GenBank/DDBJ databases">
        <title>Extensive mobilome-driven genome diversification in gut-associated Bacteroides vulgatus mpk.</title>
        <authorList>
            <person name="Beier S."/>
            <person name="Lange A."/>
            <person name="Huson D.H."/>
            <person name="Frick J.-S."/>
            <person name="Autenrieth I.B."/>
        </authorList>
    </citation>
    <scope>NUCLEOTIDE SEQUENCE [LARGE SCALE GENOMIC DNA]</scope>
    <source>
        <strain evidence="8">mpk</strain>
    </source>
</reference>
<dbReference type="PROSITE" id="PS51635">
    <property type="entry name" value="PNPLA"/>
    <property type="match status" value="1"/>
</dbReference>
<keyword evidence="5" id="KW-0732">Signal</keyword>
<sequence length="232" mass="24843">MKKMKFPTLLIAAGLLCISVHTTAQPGPRKKVGVVLSGGGAKGMAHIGALKVIEEAGIPIDYVVGTSMGSIIGGLYSIGYTPEQMDSMVRRQDWSFLLSDKIPRSEQNMAEREASEKYVFSLPFGKNAKTQAVGGLIKGQNLANLFSELTVGYHDSIDFNKLPIPFACVSENIVNGNEVNFHKGVLATAMRASMAIPGVFTPVRLDSMVLVDGGVVNNYPVNVARAMGRTLL</sequence>
<keyword evidence="1 4" id="KW-0378">Hydrolase</keyword>